<name>A0A1G1WL06_9BACT</name>
<dbReference type="Proteomes" id="UP000176645">
    <property type="component" value="Unassembled WGS sequence"/>
</dbReference>
<dbReference type="EMBL" id="MHCU01000003">
    <property type="protein sequence ID" value="OGY28373.1"/>
    <property type="molecule type" value="Genomic_DNA"/>
</dbReference>
<organism evidence="1 2">
    <name type="scientific">Candidatus Woykebacteria bacterium RBG_19FT_COMBO_43_10</name>
    <dbReference type="NCBI Taxonomy" id="1802598"/>
    <lineage>
        <taxon>Bacteria</taxon>
        <taxon>Candidatus Woykeibacteriota</taxon>
    </lineage>
</organism>
<protein>
    <submittedName>
        <fullName evidence="1">Uncharacterized protein</fullName>
    </submittedName>
</protein>
<comment type="caution">
    <text evidence="1">The sequence shown here is derived from an EMBL/GenBank/DDBJ whole genome shotgun (WGS) entry which is preliminary data.</text>
</comment>
<accession>A0A1G1WL06</accession>
<evidence type="ECO:0000313" key="2">
    <source>
        <dbReference type="Proteomes" id="UP000176645"/>
    </source>
</evidence>
<proteinExistence type="predicted"/>
<reference evidence="1 2" key="1">
    <citation type="journal article" date="2016" name="Nat. Commun.">
        <title>Thousands of microbial genomes shed light on interconnected biogeochemical processes in an aquifer system.</title>
        <authorList>
            <person name="Anantharaman K."/>
            <person name="Brown C.T."/>
            <person name="Hug L.A."/>
            <person name="Sharon I."/>
            <person name="Castelle C.J."/>
            <person name="Probst A.J."/>
            <person name="Thomas B.C."/>
            <person name="Singh A."/>
            <person name="Wilkins M.J."/>
            <person name="Karaoz U."/>
            <person name="Brodie E.L."/>
            <person name="Williams K.H."/>
            <person name="Hubbard S.S."/>
            <person name="Banfield J.F."/>
        </authorList>
    </citation>
    <scope>NUCLEOTIDE SEQUENCE [LARGE SCALE GENOMIC DNA]</scope>
</reference>
<evidence type="ECO:0000313" key="1">
    <source>
        <dbReference type="EMBL" id="OGY28373.1"/>
    </source>
</evidence>
<dbReference type="AlphaFoldDB" id="A0A1G1WL06"/>
<gene>
    <name evidence="1" type="ORF">A2Z42_01085</name>
</gene>
<sequence>MYSYRADTHQYRWRKYAAAALYALFLLAEGGEFFVSSNERVRLDSHSAETYNSVETPEHLPENSAGKTLAIRNFCFSPNKKTSKAPYTPLQPSKSRCIEILSTSDEISDFHVQLARFPIDNTIFKRVF</sequence>